<name>A0AAU9D1I0_9LACO</name>
<dbReference type="EMBL" id="AP026801">
    <property type="protein sequence ID" value="BDR56336.1"/>
    <property type="molecule type" value="Genomic_DNA"/>
</dbReference>
<reference evidence="1 2" key="1">
    <citation type="journal article" date="2023" name="Microbiol. Spectr.">
        <title>Symbiosis of Carpenter Bees with Uncharacterized Lactic Acid Bacteria Showing NAD Auxotrophy.</title>
        <authorList>
            <person name="Kawasaki S."/>
            <person name="Ozawa K."/>
            <person name="Mori T."/>
            <person name="Yamamoto A."/>
            <person name="Ito M."/>
            <person name="Ohkuma M."/>
            <person name="Sakamoto M."/>
            <person name="Matsutani M."/>
        </authorList>
    </citation>
    <scope>NUCLEOTIDE SEQUENCE [LARGE SCALE GENOMIC DNA]</scope>
    <source>
        <strain evidence="1 2">KimC2</strain>
    </source>
</reference>
<evidence type="ECO:0000313" key="1">
    <source>
        <dbReference type="EMBL" id="BDR56336.1"/>
    </source>
</evidence>
<gene>
    <name evidence="1" type="ORF">KIMC2_08980</name>
</gene>
<dbReference type="KEGG" id="xak:KIMC2_08980"/>
<dbReference type="AlphaFoldDB" id="A0AAU9D1I0"/>
<accession>A0AAU9D1I0</accession>
<proteinExistence type="predicted"/>
<sequence>MCAEVQFIPFGDNLDLVKNVKSNFLRINLDKDKSKANRSSIKVRNKEIYLGEIFHAIDLIEEVVSPVGLKLNTHQIQRLIDQKVISISGSHVKVCCSGTYVLNFKYYSQQKGAILTVKDYVSTHAVIESVDLRKNVKTRLDLTRYYRYANVINHSQKTKGENK</sequence>
<evidence type="ECO:0000313" key="2">
    <source>
        <dbReference type="Proteomes" id="UP001321804"/>
    </source>
</evidence>
<dbReference type="Proteomes" id="UP001321804">
    <property type="component" value="Chromosome"/>
</dbReference>
<organism evidence="1 2">
    <name type="scientific">Xylocopilactobacillus apis</name>
    <dbReference type="NCBI Taxonomy" id="2932183"/>
    <lineage>
        <taxon>Bacteria</taxon>
        <taxon>Bacillati</taxon>
        <taxon>Bacillota</taxon>
        <taxon>Bacilli</taxon>
        <taxon>Lactobacillales</taxon>
        <taxon>Lactobacillaceae</taxon>
        <taxon>Xylocopilactobacillus</taxon>
    </lineage>
</organism>
<protein>
    <submittedName>
        <fullName evidence="1">Uncharacterized protein</fullName>
    </submittedName>
</protein>
<dbReference type="RefSeq" id="WP_317698249.1">
    <property type="nucleotide sequence ID" value="NZ_AP026801.1"/>
</dbReference>
<keyword evidence="2" id="KW-1185">Reference proteome</keyword>